<protein>
    <submittedName>
        <fullName evidence="11">Zinc finger protein 585A</fullName>
    </submittedName>
</protein>
<dbReference type="FunFam" id="3.30.160.60:FF:000478">
    <property type="entry name" value="Zinc finger protein 133"/>
    <property type="match status" value="1"/>
</dbReference>
<evidence type="ECO:0000256" key="1">
    <source>
        <dbReference type="ARBA" id="ARBA00004123"/>
    </source>
</evidence>
<dbReference type="AlphaFoldDB" id="A0A4Y2QXG4"/>
<comment type="caution">
    <text evidence="11">The sequence shown here is derived from an EMBL/GenBank/DDBJ whole genome shotgun (WGS) entry which is preliminary data.</text>
</comment>
<feature type="domain" description="C2H2-type" evidence="10">
    <location>
        <begin position="381"/>
        <end position="407"/>
    </location>
</feature>
<comment type="subcellular location">
    <subcellularLocation>
        <location evidence="1">Nucleus</location>
    </subcellularLocation>
</comment>
<feature type="domain" description="C2H2-type" evidence="10">
    <location>
        <begin position="297"/>
        <end position="324"/>
    </location>
</feature>
<dbReference type="Gene3D" id="3.30.160.60">
    <property type="entry name" value="Classic Zinc Finger"/>
    <property type="match status" value="4"/>
</dbReference>
<keyword evidence="12" id="KW-1185">Reference proteome</keyword>
<keyword evidence="5" id="KW-0862">Zinc</keyword>
<gene>
    <name evidence="11" type="primary">ZNF585A_5</name>
    <name evidence="11" type="ORF">AVEN_128711_1</name>
</gene>
<keyword evidence="2" id="KW-0479">Metal-binding</keyword>
<dbReference type="Proteomes" id="UP000499080">
    <property type="component" value="Unassembled WGS sequence"/>
</dbReference>
<dbReference type="SMART" id="SM00355">
    <property type="entry name" value="ZnF_C2H2"/>
    <property type="match status" value="4"/>
</dbReference>
<reference evidence="11 12" key="1">
    <citation type="journal article" date="2019" name="Sci. Rep.">
        <title>Orb-weaving spider Araneus ventricosus genome elucidates the spidroin gene catalogue.</title>
        <authorList>
            <person name="Kono N."/>
            <person name="Nakamura H."/>
            <person name="Ohtoshi R."/>
            <person name="Moran D.A.P."/>
            <person name="Shinohara A."/>
            <person name="Yoshida Y."/>
            <person name="Fujiwara M."/>
            <person name="Mori M."/>
            <person name="Tomita M."/>
            <person name="Arakawa K."/>
        </authorList>
    </citation>
    <scope>NUCLEOTIDE SEQUENCE [LARGE SCALE GENOMIC DNA]</scope>
</reference>
<evidence type="ECO:0000256" key="5">
    <source>
        <dbReference type="ARBA" id="ARBA00022833"/>
    </source>
</evidence>
<keyword evidence="6" id="KW-0238">DNA-binding</keyword>
<evidence type="ECO:0000313" key="11">
    <source>
        <dbReference type="EMBL" id="GBN67916.1"/>
    </source>
</evidence>
<evidence type="ECO:0000256" key="4">
    <source>
        <dbReference type="ARBA" id="ARBA00022771"/>
    </source>
</evidence>
<evidence type="ECO:0000256" key="7">
    <source>
        <dbReference type="ARBA" id="ARBA00023242"/>
    </source>
</evidence>
<evidence type="ECO:0000259" key="10">
    <source>
        <dbReference type="PROSITE" id="PS50157"/>
    </source>
</evidence>
<dbReference type="GO" id="GO:0000978">
    <property type="term" value="F:RNA polymerase II cis-regulatory region sequence-specific DNA binding"/>
    <property type="evidence" value="ECO:0007669"/>
    <property type="project" value="TreeGrafter"/>
</dbReference>
<evidence type="ECO:0000256" key="9">
    <source>
        <dbReference type="SAM" id="Coils"/>
    </source>
</evidence>
<sequence>MDEFECSWCRRSFCLKDGHFCFLEGKPDNEYSESFLDELEKLAEKLEAATRNQDCTSDDFGYSNTKEQGHDTQLNSSLGNDSNFCTKNIFRGQEVTSSPATSFITQCHGSSLDVSRSDAHVSAQQSIFEASEESHGNTLVVPDEASHGVFCWADDNQSNPFENFISMKDPGWSNLRRVSQRKRKNTSVGDDTITCRKKENKPSQFITGRKRSCFDSISVSLTCIKRDGNKAEGQETKDYSKIKSISANFTQIDDCSCTEIATSSAALSSDADAEVVSVAGPSGIHTQSHRSGKEKRFVCDVCGKDFSNQSNLKVHQRTHTGEKPFGCSMCGKRFNKRCNLTTHFRTHTGEKPFKCPICSKGFTLKHNLACHLRTHTGEKPYMCKLCSIAFADERNCNAHYKRKHGGK</sequence>
<feature type="domain" description="C2H2-type" evidence="10">
    <location>
        <begin position="353"/>
        <end position="380"/>
    </location>
</feature>
<dbReference type="FunFam" id="3.30.160.60:FF:002343">
    <property type="entry name" value="Zinc finger protein 33A"/>
    <property type="match status" value="1"/>
</dbReference>
<dbReference type="InterPro" id="IPR036236">
    <property type="entry name" value="Znf_C2H2_sf"/>
</dbReference>
<dbReference type="InterPro" id="IPR013087">
    <property type="entry name" value="Znf_C2H2_type"/>
</dbReference>
<dbReference type="SUPFAM" id="SSF57667">
    <property type="entry name" value="beta-beta-alpha zinc fingers"/>
    <property type="match status" value="2"/>
</dbReference>
<dbReference type="GO" id="GO:0000981">
    <property type="term" value="F:DNA-binding transcription factor activity, RNA polymerase II-specific"/>
    <property type="evidence" value="ECO:0007669"/>
    <property type="project" value="TreeGrafter"/>
</dbReference>
<name>A0A4Y2QXG4_ARAVE</name>
<evidence type="ECO:0000256" key="6">
    <source>
        <dbReference type="ARBA" id="ARBA00023125"/>
    </source>
</evidence>
<evidence type="ECO:0000256" key="2">
    <source>
        <dbReference type="ARBA" id="ARBA00022723"/>
    </source>
</evidence>
<feature type="coiled-coil region" evidence="9">
    <location>
        <begin position="32"/>
        <end position="59"/>
    </location>
</feature>
<dbReference type="PROSITE" id="PS50157">
    <property type="entry name" value="ZINC_FINGER_C2H2_2"/>
    <property type="match status" value="4"/>
</dbReference>
<evidence type="ECO:0000256" key="3">
    <source>
        <dbReference type="ARBA" id="ARBA00022737"/>
    </source>
</evidence>
<evidence type="ECO:0000256" key="8">
    <source>
        <dbReference type="PROSITE-ProRule" id="PRU00042"/>
    </source>
</evidence>
<dbReference type="PANTHER" id="PTHR23226:SF416">
    <property type="entry name" value="FI01424P"/>
    <property type="match status" value="1"/>
</dbReference>
<accession>A0A4Y2QXG4</accession>
<keyword evidence="4 8" id="KW-0863">Zinc-finger</keyword>
<evidence type="ECO:0000313" key="12">
    <source>
        <dbReference type="Proteomes" id="UP000499080"/>
    </source>
</evidence>
<keyword evidence="7" id="KW-0539">Nucleus</keyword>
<dbReference type="GO" id="GO:0000122">
    <property type="term" value="P:negative regulation of transcription by RNA polymerase II"/>
    <property type="evidence" value="ECO:0007669"/>
    <property type="project" value="UniProtKB-ARBA"/>
</dbReference>
<dbReference type="Pfam" id="PF00096">
    <property type="entry name" value="zf-C2H2"/>
    <property type="match status" value="3"/>
</dbReference>
<dbReference type="PANTHER" id="PTHR23226">
    <property type="entry name" value="ZINC FINGER AND SCAN DOMAIN-CONTAINING"/>
    <property type="match status" value="1"/>
</dbReference>
<dbReference type="EMBL" id="BGPR01015076">
    <property type="protein sequence ID" value="GBN67916.1"/>
    <property type="molecule type" value="Genomic_DNA"/>
</dbReference>
<dbReference type="GO" id="GO:0008270">
    <property type="term" value="F:zinc ion binding"/>
    <property type="evidence" value="ECO:0007669"/>
    <property type="project" value="UniProtKB-KW"/>
</dbReference>
<proteinExistence type="predicted"/>
<dbReference type="PROSITE" id="PS00028">
    <property type="entry name" value="ZINC_FINGER_C2H2_1"/>
    <property type="match status" value="4"/>
</dbReference>
<keyword evidence="3" id="KW-0677">Repeat</keyword>
<feature type="domain" description="C2H2-type" evidence="10">
    <location>
        <begin position="325"/>
        <end position="352"/>
    </location>
</feature>
<dbReference type="OrthoDB" id="8922241at2759"/>
<dbReference type="GO" id="GO:0005634">
    <property type="term" value="C:nucleus"/>
    <property type="evidence" value="ECO:0007669"/>
    <property type="project" value="UniProtKB-SubCell"/>
</dbReference>
<keyword evidence="9" id="KW-0175">Coiled coil</keyword>
<dbReference type="FunFam" id="3.30.160.60:FF:001465">
    <property type="entry name" value="Zinc finger protein 560"/>
    <property type="match status" value="1"/>
</dbReference>
<organism evidence="11 12">
    <name type="scientific">Araneus ventricosus</name>
    <name type="common">Orbweaver spider</name>
    <name type="synonym">Epeira ventricosa</name>
    <dbReference type="NCBI Taxonomy" id="182803"/>
    <lineage>
        <taxon>Eukaryota</taxon>
        <taxon>Metazoa</taxon>
        <taxon>Ecdysozoa</taxon>
        <taxon>Arthropoda</taxon>
        <taxon>Chelicerata</taxon>
        <taxon>Arachnida</taxon>
        <taxon>Araneae</taxon>
        <taxon>Araneomorphae</taxon>
        <taxon>Entelegynae</taxon>
        <taxon>Araneoidea</taxon>
        <taxon>Araneidae</taxon>
        <taxon>Araneus</taxon>
    </lineage>
</organism>